<keyword evidence="1" id="KW-0732">Signal</keyword>
<dbReference type="EMBL" id="CP064795">
    <property type="protein sequence ID" value="QPG06225.1"/>
    <property type="molecule type" value="Genomic_DNA"/>
</dbReference>
<feature type="chain" id="PRO_5032605738" evidence="1">
    <location>
        <begin position="22"/>
        <end position="125"/>
    </location>
</feature>
<sequence length="125" mass="13474">MTLLKVLPLALASLLCVPVLAANTSGPDTAVCPADFYSIAMPAGATQCQRFDDELPASLVYHTPVDTQTILQWYQQAMPELAVVSRFNKRVVLSAPNNNIRVVVSPDQHGAQVDLLVIDTLLASQ</sequence>
<protein>
    <submittedName>
        <fullName evidence="2">Uncharacterized protein</fullName>
    </submittedName>
</protein>
<name>A0A7S9DYI9_9ALTE</name>
<dbReference type="KEGG" id="smaa:IT774_03175"/>
<evidence type="ECO:0000256" key="1">
    <source>
        <dbReference type="SAM" id="SignalP"/>
    </source>
</evidence>
<evidence type="ECO:0000313" key="2">
    <source>
        <dbReference type="EMBL" id="QPG06225.1"/>
    </source>
</evidence>
<accession>A0A7S9DYI9</accession>
<dbReference type="AlphaFoldDB" id="A0A7S9DYI9"/>
<keyword evidence="3" id="KW-1185">Reference proteome</keyword>
<proteinExistence type="predicted"/>
<organism evidence="2 3">
    <name type="scientific">Salinimonas marina</name>
    <dbReference type="NCBI Taxonomy" id="2785918"/>
    <lineage>
        <taxon>Bacteria</taxon>
        <taxon>Pseudomonadati</taxon>
        <taxon>Pseudomonadota</taxon>
        <taxon>Gammaproteobacteria</taxon>
        <taxon>Alteromonadales</taxon>
        <taxon>Alteromonadaceae</taxon>
        <taxon>Alteromonas/Salinimonas group</taxon>
        <taxon>Salinimonas</taxon>
    </lineage>
</organism>
<evidence type="ECO:0000313" key="3">
    <source>
        <dbReference type="Proteomes" id="UP000595095"/>
    </source>
</evidence>
<reference evidence="2 3" key="1">
    <citation type="submission" date="2020-11" db="EMBL/GenBank/DDBJ databases">
        <title>Complete genome sequence for Salinimonas sp. strain G2-b.</title>
        <authorList>
            <person name="Park S.-J."/>
        </authorList>
    </citation>
    <scope>NUCLEOTIDE SEQUENCE [LARGE SCALE GENOMIC DNA]</scope>
    <source>
        <strain evidence="2 3">G2-b</strain>
    </source>
</reference>
<feature type="signal peptide" evidence="1">
    <location>
        <begin position="1"/>
        <end position="21"/>
    </location>
</feature>
<dbReference type="RefSeq" id="WP_195811302.1">
    <property type="nucleotide sequence ID" value="NZ_CP064795.1"/>
</dbReference>
<dbReference type="Proteomes" id="UP000595095">
    <property type="component" value="Chromosome"/>
</dbReference>
<gene>
    <name evidence="2" type="ORF">IT774_03175</name>
</gene>